<dbReference type="PANTHER" id="PTHR30040">
    <property type="entry name" value="THIAMINE BIOSYNTHESIS LIPOPROTEIN APBE"/>
    <property type="match status" value="1"/>
</dbReference>
<evidence type="ECO:0000256" key="8">
    <source>
        <dbReference type="ARBA" id="ARBA00022842"/>
    </source>
</evidence>
<evidence type="ECO:0000256" key="5">
    <source>
        <dbReference type="ARBA" id="ARBA00022679"/>
    </source>
</evidence>
<keyword evidence="6" id="KW-0479">Metal-binding</keyword>
<dbReference type="InterPro" id="IPR006311">
    <property type="entry name" value="TAT_signal"/>
</dbReference>
<dbReference type="Gene3D" id="3.10.520.10">
    <property type="entry name" value="ApbE-like domains"/>
    <property type="match status" value="1"/>
</dbReference>
<evidence type="ECO:0000256" key="3">
    <source>
        <dbReference type="ARBA" id="ARBA00016337"/>
    </source>
</evidence>
<feature type="chain" id="PRO_5039908340" description="FAD:protein FMN transferase" evidence="11">
    <location>
        <begin position="49"/>
        <end position="317"/>
    </location>
</feature>
<evidence type="ECO:0000256" key="11">
    <source>
        <dbReference type="SAM" id="SignalP"/>
    </source>
</evidence>
<evidence type="ECO:0000256" key="1">
    <source>
        <dbReference type="ARBA" id="ARBA00001946"/>
    </source>
</evidence>
<keyword evidence="13" id="KW-1185">Reference proteome</keyword>
<reference evidence="13" key="1">
    <citation type="submission" date="2018-06" db="EMBL/GenBank/DDBJ databases">
        <title>Aestuariibacter litoralis strain KCTC 52945T.</title>
        <authorList>
            <person name="Li X."/>
            <person name="Salam N."/>
            <person name="Li J.-L."/>
            <person name="Chen Y.-M."/>
            <person name="Yang Z.-W."/>
            <person name="Zhang L.-Y."/>
            <person name="Han M.-X."/>
            <person name="Xiao M."/>
            <person name="Li W.-J."/>
        </authorList>
    </citation>
    <scope>NUCLEOTIDE SEQUENCE [LARGE SCALE GENOMIC DNA]</scope>
    <source>
        <strain evidence="13">KCTC 52945</strain>
    </source>
</reference>
<feature type="signal peptide" evidence="11">
    <location>
        <begin position="1"/>
        <end position="48"/>
    </location>
</feature>
<evidence type="ECO:0000256" key="9">
    <source>
        <dbReference type="ARBA" id="ARBA00031306"/>
    </source>
</evidence>
<keyword evidence="7" id="KW-0274">FAD</keyword>
<comment type="cofactor">
    <cofactor evidence="1">
        <name>Mg(2+)</name>
        <dbReference type="ChEBI" id="CHEBI:18420"/>
    </cofactor>
</comment>
<dbReference type="SUPFAM" id="SSF143631">
    <property type="entry name" value="ApbE-like"/>
    <property type="match status" value="1"/>
</dbReference>
<evidence type="ECO:0000313" key="13">
    <source>
        <dbReference type="Proteomes" id="UP000248795"/>
    </source>
</evidence>
<dbReference type="Proteomes" id="UP000248795">
    <property type="component" value="Unassembled WGS sequence"/>
</dbReference>
<protein>
    <recommendedName>
        <fullName evidence="3">FAD:protein FMN transferase</fullName>
        <ecNumber evidence="2">2.7.1.180</ecNumber>
    </recommendedName>
    <alternativeName>
        <fullName evidence="9">Flavin transferase</fullName>
    </alternativeName>
</protein>
<dbReference type="AlphaFoldDB" id="A0A2W2ART5"/>
<organism evidence="12 13">
    <name type="scientific">Aestuariivirga litoralis</name>
    <dbReference type="NCBI Taxonomy" id="2650924"/>
    <lineage>
        <taxon>Bacteria</taxon>
        <taxon>Pseudomonadati</taxon>
        <taxon>Pseudomonadota</taxon>
        <taxon>Alphaproteobacteria</taxon>
        <taxon>Hyphomicrobiales</taxon>
        <taxon>Aestuariivirgaceae</taxon>
        <taxon>Aestuariivirga</taxon>
    </lineage>
</organism>
<name>A0A2W2ART5_9HYPH</name>
<evidence type="ECO:0000256" key="4">
    <source>
        <dbReference type="ARBA" id="ARBA00022630"/>
    </source>
</evidence>
<comment type="caution">
    <text evidence="12">The sequence shown here is derived from an EMBL/GenBank/DDBJ whole genome shotgun (WGS) entry which is preliminary data.</text>
</comment>
<proteinExistence type="predicted"/>
<accession>A0A2W2ART5</accession>
<evidence type="ECO:0000256" key="10">
    <source>
        <dbReference type="ARBA" id="ARBA00048540"/>
    </source>
</evidence>
<evidence type="ECO:0000313" key="12">
    <source>
        <dbReference type="EMBL" id="PZF78071.1"/>
    </source>
</evidence>
<sequence>MSGAEASCALWRGGYRMSFMTRSGTMNRRRFLAISAAALAASSATALAEPTIWSGYALGAEVKISLVGGTPEQALRTFGKMEAVLNGVEEHFSLYRDSALTRLNRIGRLTHPPTAMISLFQLVDHIHAATEGLFDPTILPLWLAIAGSGDVKHAQQLVGWHRVHVSEDEIALEPGMQLTFNGIAQGHAADLVALLLAEEGYRDVMIDTGEISARGLRPDGKCWRADIMLPSGRLVGRAELSDMALAVSSPEGTRIGPGAPHIVNPREQLPPVWKLAAVSASSAAVADGLSTAFCLMDRSAIDRTLAVLPEVHLQAII</sequence>
<dbReference type="EC" id="2.7.1.180" evidence="2"/>
<keyword evidence="11" id="KW-0732">Signal</keyword>
<gene>
    <name evidence="12" type="ORF">DK847_06525</name>
</gene>
<dbReference type="Pfam" id="PF02424">
    <property type="entry name" value="ApbE"/>
    <property type="match status" value="1"/>
</dbReference>
<comment type="catalytic activity">
    <reaction evidence="10">
        <text>L-threonyl-[protein] + FAD = FMN-L-threonyl-[protein] + AMP + H(+)</text>
        <dbReference type="Rhea" id="RHEA:36847"/>
        <dbReference type="Rhea" id="RHEA-COMP:11060"/>
        <dbReference type="Rhea" id="RHEA-COMP:11061"/>
        <dbReference type="ChEBI" id="CHEBI:15378"/>
        <dbReference type="ChEBI" id="CHEBI:30013"/>
        <dbReference type="ChEBI" id="CHEBI:57692"/>
        <dbReference type="ChEBI" id="CHEBI:74257"/>
        <dbReference type="ChEBI" id="CHEBI:456215"/>
        <dbReference type="EC" id="2.7.1.180"/>
    </reaction>
</comment>
<keyword evidence="5" id="KW-0808">Transferase</keyword>
<dbReference type="PANTHER" id="PTHR30040:SF2">
    <property type="entry name" value="FAD:PROTEIN FMN TRANSFERASE"/>
    <property type="match status" value="1"/>
</dbReference>
<keyword evidence="8" id="KW-0460">Magnesium</keyword>
<dbReference type="PROSITE" id="PS51318">
    <property type="entry name" value="TAT"/>
    <property type="match status" value="1"/>
</dbReference>
<evidence type="ECO:0000256" key="6">
    <source>
        <dbReference type="ARBA" id="ARBA00022723"/>
    </source>
</evidence>
<dbReference type="GO" id="GO:0016740">
    <property type="term" value="F:transferase activity"/>
    <property type="evidence" value="ECO:0007669"/>
    <property type="project" value="UniProtKB-KW"/>
</dbReference>
<keyword evidence="4" id="KW-0285">Flavoprotein</keyword>
<evidence type="ECO:0000256" key="7">
    <source>
        <dbReference type="ARBA" id="ARBA00022827"/>
    </source>
</evidence>
<dbReference type="EMBL" id="QKVK01000002">
    <property type="protein sequence ID" value="PZF78071.1"/>
    <property type="molecule type" value="Genomic_DNA"/>
</dbReference>
<dbReference type="GO" id="GO:0046872">
    <property type="term" value="F:metal ion binding"/>
    <property type="evidence" value="ECO:0007669"/>
    <property type="project" value="UniProtKB-KW"/>
</dbReference>
<dbReference type="InterPro" id="IPR003374">
    <property type="entry name" value="ApbE-like_sf"/>
</dbReference>
<evidence type="ECO:0000256" key="2">
    <source>
        <dbReference type="ARBA" id="ARBA00011955"/>
    </source>
</evidence>
<dbReference type="InterPro" id="IPR024932">
    <property type="entry name" value="ApbE"/>
</dbReference>